<dbReference type="STRING" id="1121400.SAMN02746065_108118"/>
<dbReference type="OrthoDB" id="5422055at2"/>
<name>A0A1W2BIS7_9BACT</name>
<dbReference type="InterPro" id="IPR001647">
    <property type="entry name" value="HTH_TetR"/>
</dbReference>
<dbReference type="RefSeq" id="WP_084068637.1">
    <property type="nucleotide sequence ID" value="NZ_FWXY01000008.1"/>
</dbReference>
<keyword evidence="1 2" id="KW-0238">DNA-binding</keyword>
<dbReference type="Pfam" id="PF00440">
    <property type="entry name" value="TetR_N"/>
    <property type="match status" value="1"/>
</dbReference>
<dbReference type="AlphaFoldDB" id="A0A1W2BIS7"/>
<reference evidence="4 5" key="1">
    <citation type="submission" date="2017-04" db="EMBL/GenBank/DDBJ databases">
        <authorList>
            <person name="Afonso C.L."/>
            <person name="Miller P.J."/>
            <person name="Scott M.A."/>
            <person name="Spackman E."/>
            <person name="Goraichik I."/>
            <person name="Dimitrov K.M."/>
            <person name="Suarez D.L."/>
            <person name="Swayne D.E."/>
        </authorList>
    </citation>
    <scope>NUCLEOTIDE SEQUENCE [LARGE SCALE GENOMIC DNA]</scope>
    <source>
        <strain evidence="4 5">DSM 3385</strain>
    </source>
</reference>
<dbReference type="PROSITE" id="PS50977">
    <property type="entry name" value="HTH_TETR_2"/>
    <property type="match status" value="1"/>
</dbReference>
<proteinExistence type="predicted"/>
<dbReference type="PANTHER" id="PTHR43479:SF11">
    <property type="entry name" value="ACREF_ENVCD OPERON REPRESSOR-RELATED"/>
    <property type="match status" value="1"/>
</dbReference>
<dbReference type="InterPro" id="IPR050624">
    <property type="entry name" value="HTH-type_Tx_Regulator"/>
</dbReference>
<evidence type="ECO:0000256" key="2">
    <source>
        <dbReference type="PROSITE-ProRule" id="PRU00335"/>
    </source>
</evidence>
<organism evidence="4 5">
    <name type="scientific">Desulfocicer vacuolatum DSM 3385</name>
    <dbReference type="NCBI Taxonomy" id="1121400"/>
    <lineage>
        <taxon>Bacteria</taxon>
        <taxon>Pseudomonadati</taxon>
        <taxon>Thermodesulfobacteriota</taxon>
        <taxon>Desulfobacteria</taxon>
        <taxon>Desulfobacterales</taxon>
        <taxon>Desulfobacteraceae</taxon>
        <taxon>Desulfocicer</taxon>
    </lineage>
</organism>
<keyword evidence="5" id="KW-1185">Reference proteome</keyword>
<dbReference type="GO" id="GO:0003677">
    <property type="term" value="F:DNA binding"/>
    <property type="evidence" value="ECO:0007669"/>
    <property type="project" value="UniProtKB-UniRule"/>
</dbReference>
<gene>
    <name evidence="4" type="ORF">SAMN02746065_108118</name>
</gene>
<dbReference type="InterPro" id="IPR036271">
    <property type="entry name" value="Tet_transcr_reg_TetR-rel_C_sf"/>
</dbReference>
<dbReference type="InterPro" id="IPR009057">
    <property type="entry name" value="Homeodomain-like_sf"/>
</dbReference>
<dbReference type="Proteomes" id="UP000192418">
    <property type="component" value="Unassembled WGS sequence"/>
</dbReference>
<evidence type="ECO:0000313" key="4">
    <source>
        <dbReference type="EMBL" id="SMC72670.1"/>
    </source>
</evidence>
<dbReference type="PROSITE" id="PS01081">
    <property type="entry name" value="HTH_TETR_1"/>
    <property type="match status" value="1"/>
</dbReference>
<feature type="domain" description="HTH tetR-type" evidence="3">
    <location>
        <begin position="12"/>
        <end position="72"/>
    </location>
</feature>
<evidence type="ECO:0000259" key="3">
    <source>
        <dbReference type="PROSITE" id="PS50977"/>
    </source>
</evidence>
<dbReference type="SUPFAM" id="SSF48498">
    <property type="entry name" value="Tetracyclin repressor-like, C-terminal domain"/>
    <property type="match status" value="1"/>
</dbReference>
<sequence>MPKLTKRKLQAIETKNRIYETGVELMELKGFENITIDEISKKAGVSVGAFYHHFKSKEDILYKLFESADEFMETKSIDTLEGTTASIKILFFFEYLAKLYIYYGIDIIKALYKTQTKLFLCTTSVRFVMLHNIVSQGIEQGEIDPSFSAEETTKFLFTGARGIAFNWCLDNGKFDLVKAMNEYIQRLLTTIVT</sequence>
<dbReference type="InterPro" id="IPR023772">
    <property type="entry name" value="DNA-bd_HTH_TetR-type_CS"/>
</dbReference>
<dbReference type="PRINTS" id="PR00455">
    <property type="entry name" value="HTHTETR"/>
</dbReference>
<evidence type="ECO:0000256" key="1">
    <source>
        <dbReference type="ARBA" id="ARBA00023125"/>
    </source>
</evidence>
<dbReference type="PANTHER" id="PTHR43479">
    <property type="entry name" value="ACREF/ENVCD OPERON REPRESSOR-RELATED"/>
    <property type="match status" value="1"/>
</dbReference>
<evidence type="ECO:0000313" key="5">
    <source>
        <dbReference type="Proteomes" id="UP000192418"/>
    </source>
</evidence>
<dbReference type="EMBL" id="FWXY01000008">
    <property type="protein sequence ID" value="SMC72670.1"/>
    <property type="molecule type" value="Genomic_DNA"/>
</dbReference>
<protein>
    <submittedName>
        <fullName evidence="4">Transcriptional regulator, TetR family</fullName>
    </submittedName>
</protein>
<feature type="DNA-binding region" description="H-T-H motif" evidence="2">
    <location>
        <begin position="35"/>
        <end position="54"/>
    </location>
</feature>
<dbReference type="SUPFAM" id="SSF46689">
    <property type="entry name" value="Homeodomain-like"/>
    <property type="match status" value="1"/>
</dbReference>
<dbReference type="Pfam" id="PF08359">
    <property type="entry name" value="TetR_C_4"/>
    <property type="match status" value="1"/>
</dbReference>
<accession>A0A1W2BIS7</accession>
<dbReference type="InterPro" id="IPR013570">
    <property type="entry name" value="Tscrpt_reg_YsiA_C"/>
</dbReference>
<dbReference type="Gene3D" id="1.10.357.10">
    <property type="entry name" value="Tetracycline Repressor, domain 2"/>
    <property type="match status" value="1"/>
</dbReference>